<evidence type="ECO:0000256" key="1">
    <source>
        <dbReference type="ARBA" id="ARBA00022723"/>
    </source>
</evidence>
<gene>
    <name evidence="4" type="ORF">HKB35_24420</name>
</gene>
<evidence type="ECO:0000256" key="2">
    <source>
        <dbReference type="ARBA" id="ARBA00022801"/>
    </source>
</evidence>
<accession>A0A7Y0N0E3</accession>
<dbReference type="Gene3D" id="3.40.50.1000">
    <property type="entry name" value="HAD superfamily/HAD-like"/>
    <property type="match status" value="1"/>
</dbReference>
<feature type="non-terminal residue" evidence="4">
    <location>
        <position position="1"/>
    </location>
</feature>
<keyword evidence="1" id="KW-0479">Metal-binding</keyword>
<reference evidence="4 5" key="1">
    <citation type="submission" date="2020-04" db="EMBL/GenBank/DDBJ databases">
        <title>Whole-genome sequencing of Vibrio spp. from China reveals different genetic environments of blaCTX-M-14 among diverse lineages.</title>
        <authorList>
            <person name="Zheng Z."/>
            <person name="Ye L."/>
            <person name="Chen S."/>
        </authorList>
    </citation>
    <scope>NUCLEOTIDE SEQUENCE [LARGE SCALE GENOMIC DNA]</scope>
    <source>
        <strain evidence="4 5">Vb1636</strain>
    </source>
</reference>
<dbReference type="Proteomes" id="UP000565155">
    <property type="component" value="Unassembled WGS sequence"/>
</dbReference>
<dbReference type="PANTHER" id="PTHR43344">
    <property type="entry name" value="PHOSPHOSERINE PHOSPHATASE"/>
    <property type="match status" value="1"/>
</dbReference>
<dbReference type="InterPro" id="IPR050582">
    <property type="entry name" value="HAD-like_SerB"/>
</dbReference>
<protein>
    <submittedName>
        <fullName evidence="4">Haloacid dehalogenase-like hydrolase</fullName>
    </submittedName>
</protein>
<keyword evidence="2 4" id="KW-0378">Hydrolase</keyword>
<name>A0A7Y0N0E3_VIBAL</name>
<dbReference type="GO" id="GO:0046872">
    <property type="term" value="F:metal ion binding"/>
    <property type="evidence" value="ECO:0007669"/>
    <property type="project" value="UniProtKB-KW"/>
</dbReference>
<evidence type="ECO:0000256" key="3">
    <source>
        <dbReference type="ARBA" id="ARBA00022842"/>
    </source>
</evidence>
<dbReference type="RefSeq" id="WP_169629363.1">
    <property type="nucleotide sequence ID" value="NZ_JABCMA010000133.1"/>
</dbReference>
<dbReference type="InterPro" id="IPR036412">
    <property type="entry name" value="HAD-like_sf"/>
</dbReference>
<sequence>KTTKPYSLVLSGQIDKLSLEDVLTMVQKTHSGMSSDEFTSIVQAWISTAKHPVTGRPYTDMVYQPMLELLDYLDSNGFKNFIVSGGGNAFMRAWATDVYNIPSERIIGTRLSTEFVNVDGSYQVKRVPGIEVNNDKAEKPQQIYQHIGKRPIASFGNSDGDLQMLQWTTSGTGPRLAMYVHHTDDQREWKYDRTSSIGKLDKGLDEAKAKGWLIADMKNDWKQVYPTK</sequence>
<keyword evidence="3" id="KW-0460">Magnesium</keyword>
<dbReference type="CDD" id="cd01427">
    <property type="entry name" value="HAD_like"/>
    <property type="match status" value="1"/>
</dbReference>
<dbReference type="AlphaFoldDB" id="A0A7Y0N0E3"/>
<evidence type="ECO:0000313" key="4">
    <source>
        <dbReference type="EMBL" id="NMR76738.1"/>
    </source>
</evidence>
<dbReference type="SUPFAM" id="SSF56784">
    <property type="entry name" value="HAD-like"/>
    <property type="match status" value="1"/>
</dbReference>
<proteinExistence type="predicted"/>
<evidence type="ECO:0000313" key="5">
    <source>
        <dbReference type="Proteomes" id="UP000565155"/>
    </source>
</evidence>
<dbReference type="InterPro" id="IPR023214">
    <property type="entry name" value="HAD_sf"/>
</dbReference>
<dbReference type="GO" id="GO:0016787">
    <property type="term" value="F:hydrolase activity"/>
    <property type="evidence" value="ECO:0007669"/>
    <property type="project" value="UniProtKB-KW"/>
</dbReference>
<dbReference type="PANTHER" id="PTHR43344:SF13">
    <property type="entry name" value="PHOSPHATASE RV3661-RELATED"/>
    <property type="match status" value="1"/>
</dbReference>
<dbReference type="EMBL" id="JABCMA010000133">
    <property type="protein sequence ID" value="NMR76738.1"/>
    <property type="molecule type" value="Genomic_DNA"/>
</dbReference>
<organism evidence="4 5">
    <name type="scientific">Vibrio alginolyticus</name>
    <dbReference type="NCBI Taxonomy" id="663"/>
    <lineage>
        <taxon>Bacteria</taxon>
        <taxon>Pseudomonadati</taxon>
        <taxon>Pseudomonadota</taxon>
        <taxon>Gammaproteobacteria</taxon>
        <taxon>Vibrionales</taxon>
        <taxon>Vibrionaceae</taxon>
        <taxon>Vibrio</taxon>
    </lineage>
</organism>
<dbReference type="Pfam" id="PF12710">
    <property type="entry name" value="HAD"/>
    <property type="match status" value="1"/>
</dbReference>
<comment type="caution">
    <text evidence="4">The sequence shown here is derived from an EMBL/GenBank/DDBJ whole genome shotgun (WGS) entry which is preliminary data.</text>
</comment>